<dbReference type="OrthoDB" id="8048545at2759"/>
<dbReference type="InterPro" id="IPR013103">
    <property type="entry name" value="RVT_2"/>
</dbReference>
<dbReference type="AlphaFoldDB" id="A0A1S4D089"/>
<gene>
    <name evidence="3" type="primary">LOC107824471</name>
</gene>
<protein>
    <recommendedName>
        <fullName evidence="2">Reverse transcriptase Ty1/copia-type domain-containing protein</fullName>
    </recommendedName>
</protein>
<feature type="region of interest" description="Disordered" evidence="1">
    <location>
        <begin position="99"/>
        <end position="173"/>
    </location>
</feature>
<feature type="compositionally biased region" description="Acidic residues" evidence="1">
    <location>
        <begin position="158"/>
        <end position="167"/>
    </location>
</feature>
<reference evidence="3" key="1">
    <citation type="submission" date="2025-08" db="UniProtKB">
        <authorList>
            <consortium name="RefSeq"/>
        </authorList>
    </citation>
    <scope>IDENTIFICATION</scope>
</reference>
<evidence type="ECO:0000259" key="2">
    <source>
        <dbReference type="Pfam" id="PF07727"/>
    </source>
</evidence>
<evidence type="ECO:0000256" key="1">
    <source>
        <dbReference type="SAM" id="MobiDB-lite"/>
    </source>
</evidence>
<name>A0A1S4D089_TOBAC</name>
<evidence type="ECO:0000313" key="3">
    <source>
        <dbReference type="RefSeq" id="XP_016506728.1"/>
    </source>
</evidence>
<accession>A0A1S4D089</accession>
<dbReference type="Pfam" id="PF07727">
    <property type="entry name" value="RVT_2"/>
    <property type="match status" value="1"/>
</dbReference>
<dbReference type="PaxDb" id="4097-A0A1S4D089"/>
<dbReference type="KEGG" id="nta:107824471"/>
<dbReference type="RefSeq" id="XP_016506728.1">
    <property type="nucleotide sequence ID" value="XM_016651242.1"/>
</dbReference>
<organism evidence="3">
    <name type="scientific">Nicotiana tabacum</name>
    <name type="common">Common tobacco</name>
    <dbReference type="NCBI Taxonomy" id="4097"/>
    <lineage>
        <taxon>Eukaryota</taxon>
        <taxon>Viridiplantae</taxon>
        <taxon>Streptophyta</taxon>
        <taxon>Embryophyta</taxon>
        <taxon>Tracheophyta</taxon>
        <taxon>Spermatophyta</taxon>
        <taxon>Magnoliopsida</taxon>
        <taxon>eudicotyledons</taxon>
        <taxon>Gunneridae</taxon>
        <taxon>Pentapetalae</taxon>
        <taxon>asterids</taxon>
        <taxon>lamiids</taxon>
        <taxon>Solanales</taxon>
        <taxon>Solanaceae</taxon>
        <taxon>Nicotianoideae</taxon>
        <taxon>Nicotianeae</taxon>
        <taxon>Nicotiana</taxon>
    </lineage>
</organism>
<sequence>MVKPQSNLKLHHKKEQLDVKSAFLSGYLTEEVFVKQPPGFESKEYPEHVYKLDKRLFLQEEESTRIQKKQSEANLKRALVESAKKAAAKWKKKVGEINEALQDEDEAEEVEAPTPSTKKRKTSQNKSQEKAAEAEDSILSKRTWYARKSKKVQVVEKESEEETDGDEDKLVKF</sequence>
<feature type="domain" description="Reverse transcriptase Ty1/copia-type" evidence="2">
    <location>
        <begin position="15"/>
        <end position="57"/>
    </location>
</feature>
<proteinExistence type="predicted"/>
<feature type="compositionally biased region" description="Acidic residues" evidence="1">
    <location>
        <begin position="101"/>
        <end position="111"/>
    </location>
</feature>